<dbReference type="SUPFAM" id="SSF51430">
    <property type="entry name" value="NAD(P)-linked oxidoreductase"/>
    <property type="match status" value="1"/>
</dbReference>
<evidence type="ECO:0000313" key="4">
    <source>
        <dbReference type="Proteomes" id="UP000625316"/>
    </source>
</evidence>
<comment type="caution">
    <text evidence="3">The sequence shown here is derived from an EMBL/GenBank/DDBJ whole genome shotgun (WGS) entry which is preliminary data.</text>
</comment>
<evidence type="ECO:0000313" key="3">
    <source>
        <dbReference type="EMBL" id="MBE9032084.1"/>
    </source>
</evidence>
<keyword evidence="4" id="KW-1185">Reference proteome</keyword>
<accession>A0A928VTR6</accession>
<dbReference type="InterPro" id="IPR023210">
    <property type="entry name" value="NADP_OxRdtase_dom"/>
</dbReference>
<evidence type="ECO:0000259" key="2">
    <source>
        <dbReference type="Pfam" id="PF00248"/>
    </source>
</evidence>
<dbReference type="CDD" id="cd19101">
    <property type="entry name" value="AKR_unchar"/>
    <property type="match status" value="1"/>
</dbReference>
<gene>
    <name evidence="3" type="ORF">IQ266_20300</name>
</gene>
<feature type="region of interest" description="Disordered" evidence="1">
    <location>
        <begin position="1"/>
        <end position="41"/>
    </location>
</feature>
<dbReference type="InterPro" id="IPR036812">
    <property type="entry name" value="NAD(P)_OxRdtase_dom_sf"/>
</dbReference>
<reference evidence="3" key="1">
    <citation type="submission" date="2020-10" db="EMBL/GenBank/DDBJ databases">
        <authorList>
            <person name="Castelo-Branco R."/>
            <person name="Eusebio N."/>
            <person name="Adriana R."/>
            <person name="Vieira A."/>
            <person name="Brugerolle De Fraissinette N."/>
            <person name="Rezende De Castro R."/>
            <person name="Schneider M.P."/>
            <person name="Vasconcelos V."/>
            <person name="Leao P.N."/>
        </authorList>
    </citation>
    <scope>NUCLEOTIDE SEQUENCE</scope>
    <source>
        <strain evidence="3">LEGE 11480</strain>
    </source>
</reference>
<dbReference type="Pfam" id="PF00248">
    <property type="entry name" value="Aldo_ket_red"/>
    <property type="match status" value="1"/>
</dbReference>
<proteinExistence type="predicted"/>
<name>A0A928VTR6_9CYAN</name>
<dbReference type="PANTHER" id="PTHR43147:SF2">
    <property type="entry name" value="NADP-DEPENDENT OXIDOREDUCTASE DOMAIN-CONTAINING PROTEIN"/>
    <property type="match status" value="1"/>
</dbReference>
<protein>
    <submittedName>
        <fullName evidence="3">Aldo/keto reductase</fullName>
    </submittedName>
</protein>
<dbReference type="Proteomes" id="UP000625316">
    <property type="component" value="Unassembled WGS sequence"/>
</dbReference>
<dbReference type="AlphaFoldDB" id="A0A928VTR6"/>
<evidence type="ECO:0000256" key="1">
    <source>
        <dbReference type="SAM" id="MobiDB-lite"/>
    </source>
</evidence>
<feature type="domain" description="NADP-dependent oxidoreductase" evidence="2">
    <location>
        <begin position="59"/>
        <end position="359"/>
    </location>
</feature>
<dbReference type="EMBL" id="JADEXQ010000088">
    <property type="protein sequence ID" value="MBE9032084.1"/>
    <property type="molecule type" value="Genomic_DNA"/>
</dbReference>
<dbReference type="Gene3D" id="3.20.20.100">
    <property type="entry name" value="NADP-dependent oxidoreductase domain"/>
    <property type="match status" value="1"/>
</dbReference>
<dbReference type="PANTHER" id="PTHR43147">
    <property type="entry name" value="PROTEIN TAS"/>
    <property type="match status" value="1"/>
</dbReference>
<organism evidence="3 4">
    <name type="scientific">Romeriopsis navalis LEGE 11480</name>
    <dbReference type="NCBI Taxonomy" id="2777977"/>
    <lineage>
        <taxon>Bacteria</taxon>
        <taxon>Bacillati</taxon>
        <taxon>Cyanobacteriota</taxon>
        <taxon>Cyanophyceae</taxon>
        <taxon>Leptolyngbyales</taxon>
        <taxon>Leptolyngbyaceae</taxon>
        <taxon>Romeriopsis</taxon>
        <taxon>Romeriopsis navalis</taxon>
    </lineage>
</organism>
<dbReference type="RefSeq" id="WP_264326908.1">
    <property type="nucleotide sequence ID" value="NZ_JADEXQ010000088.1"/>
</dbReference>
<sequence length="381" mass="42813">MPQQSPKPQPRKPQPKPNRQKPTSSKPQPAPTSPIKLQPQQSLKASAYTELTADLQICRLINGMWQVSGSHGTIMPQRAIAAMYKYHQAGFNCWDLADHYGPAEDFIGAFRRKLKADRLDDGPHASKAFTKWVPKPGGGNISSITVTEKIQLALRRMGQAQLDLLHFHWWDYEDKRYLDALKHLTDLQAAGKIRHLGLTNFDTEHLQIVLDAGIPIVTNQIQFSLLDQRPLVSMSELCQQHDIKLLAYGTICGSFISSDFLGKPDLSRFQLNTASLRKYKNIIEAWGGWALFQELLSTLKTIADKHSVSISNVASRYVLEQPAVAGVIIGARLGVSEHIRDNARIFDFELDAVDREMIYAICDRSNDLFKYLGDCGSEYRG</sequence>